<keyword evidence="5" id="KW-0406">Ion transport</keyword>
<name>A0A1N6J411_9BACT</name>
<dbReference type="InterPro" id="IPR050794">
    <property type="entry name" value="CPA2_transporter"/>
</dbReference>
<keyword evidence="2" id="KW-0813">Transport</keyword>
<dbReference type="GO" id="GO:0015297">
    <property type="term" value="F:antiporter activity"/>
    <property type="evidence" value="ECO:0007669"/>
    <property type="project" value="InterPro"/>
</dbReference>
<evidence type="ECO:0000256" key="3">
    <source>
        <dbReference type="ARBA" id="ARBA00022692"/>
    </source>
</evidence>
<feature type="transmembrane region" description="Helical" evidence="7">
    <location>
        <begin position="436"/>
        <end position="458"/>
    </location>
</feature>
<reference evidence="9 10" key="1">
    <citation type="submission" date="2016-11" db="EMBL/GenBank/DDBJ databases">
        <authorList>
            <person name="Jaros S."/>
            <person name="Januszkiewicz K."/>
            <person name="Wedrychowicz H."/>
        </authorList>
    </citation>
    <scope>NUCLEOTIDE SEQUENCE [LARGE SCALE GENOMIC DNA]</scope>
    <source>
        <strain evidence="9 10">DSM 24787</strain>
    </source>
</reference>
<evidence type="ECO:0000313" key="10">
    <source>
        <dbReference type="Proteomes" id="UP000185003"/>
    </source>
</evidence>
<feature type="domain" description="Cation/H+ exchanger transmembrane" evidence="8">
    <location>
        <begin position="78"/>
        <end position="455"/>
    </location>
</feature>
<keyword evidence="6 7" id="KW-0472">Membrane</keyword>
<accession>A0A1N6J411</accession>
<feature type="transmembrane region" description="Helical" evidence="7">
    <location>
        <begin position="93"/>
        <end position="111"/>
    </location>
</feature>
<evidence type="ECO:0000256" key="6">
    <source>
        <dbReference type="ARBA" id="ARBA00023136"/>
    </source>
</evidence>
<dbReference type="GO" id="GO:1902600">
    <property type="term" value="P:proton transmembrane transport"/>
    <property type="evidence" value="ECO:0007669"/>
    <property type="project" value="InterPro"/>
</dbReference>
<evidence type="ECO:0000256" key="7">
    <source>
        <dbReference type="SAM" id="Phobius"/>
    </source>
</evidence>
<dbReference type="EMBL" id="FSRA01000002">
    <property type="protein sequence ID" value="SIO39030.1"/>
    <property type="molecule type" value="Genomic_DNA"/>
</dbReference>
<evidence type="ECO:0000256" key="2">
    <source>
        <dbReference type="ARBA" id="ARBA00022448"/>
    </source>
</evidence>
<comment type="subcellular location">
    <subcellularLocation>
        <location evidence="1">Membrane</location>
        <topology evidence="1">Multi-pass membrane protein</topology>
    </subcellularLocation>
</comment>
<gene>
    <name evidence="9" type="ORF">SAMN04488055_3611</name>
</gene>
<sequence>MKKSHLLYPLIIGIFAALIWFIIAQGERLPEKQPAPLTTTLTPATPPPAGTGVFNELIHHAQHPLSMLLFQIIIILCVARLFGYLAQKIKQPAVVGEIVAGIVLGPSLLGLLWPDAMKTIFPAGSLSNLQFLSQIGLAFFMFIVGMELDISKVRQKAHDAVMISHASIIIPFFLGVCLAYFTFQEFAPANVNFVSFALFMGIAMSITAFPVLARIVQERGLTGTPLGSMAITCAAADDITAWGILAVVIAIVKSTGILSAVVTILLALTFVAAMFFLVRPWLQKRMTTVQGTKTKVALAFFVLLISGYLAEVIGVHLLFGAFIAGVIMPQEMNIKTLLTDKLEDVSVLILLPIFFVLTGLRTQIGLLNEGHLWAVFGVIMLVAVSGKFAGSALTARIVGQPWQEALSIGALMNTRGLMELVVLNIGYELGILTPQVFAMLVLMALATTFMTGPALDIINHYYARRRHVVSQL</sequence>
<dbReference type="PANTHER" id="PTHR32468:SF0">
    <property type="entry name" value="K(+)_H(+) ANTIPORTER 1"/>
    <property type="match status" value="1"/>
</dbReference>
<organism evidence="9 10">
    <name type="scientific">Chitinophaga niabensis</name>
    <dbReference type="NCBI Taxonomy" id="536979"/>
    <lineage>
        <taxon>Bacteria</taxon>
        <taxon>Pseudomonadati</taxon>
        <taxon>Bacteroidota</taxon>
        <taxon>Chitinophagia</taxon>
        <taxon>Chitinophagales</taxon>
        <taxon>Chitinophagaceae</taxon>
        <taxon>Chitinophaga</taxon>
    </lineage>
</organism>
<protein>
    <submittedName>
        <fullName evidence="9">Kef-type K+ transport system, membrane component KefB</fullName>
    </submittedName>
</protein>
<feature type="transmembrane region" description="Helical" evidence="7">
    <location>
        <begin position="131"/>
        <end position="148"/>
    </location>
</feature>
<evidence type="ECO:0000256" key="1">
    <source>
        <dbReference type="ARBA" id="ARBA00004141"/>
    </source>
</evidence>
<dbReference type="Pfam" id="PF00999">
    <property type="entry name" value="Na_H_Exchanger"/>
    <property type="match status" value="1"/>
</dbReference>
<feature type="transmembrane region" description="Helical" evidence="7">
    <location>
        <begin position="65"/>
        <end position="86"/>
    </location>
</feature>
<evidence type="ECO:0000256" key="5">
    <source>
        <dbReference type="ARBA" id="ARBA00023065"/>
    </source>
</evidence>
<dbReference type="GO" id="GO:0016020">
    <property type="term" value="C:membrane"/>
    <property type="evidence" value="ECO:0007669"/>
    <property type="project" value="UniProtKB-SubCell"/>
</dbReference>
<feature type="transmembrane region" description="Helical" evidence="7">
    <location>
        <begin position="228"/>
        <end position="251"/>
    </location>
</feature>
<dbReference type="AlphaFoldDB" id="A0A1N6J411"/>
<dbReference type="Gene3D" id="1.20.1530.20">
    <property type="match status" value="1"/>
</dbReference>
<feature type="transmembrane region" description="Helical" evidence="7">
    <location>
        <begin position="193"/>
        <end position="216"/>
    </location>
</feature>
<proteinExistence type="predicted"/>
<keyword evidence="10" id="KW-1185">Reference proteome</keyword>
<dbReference type="InterPro" id="IPR006153">
    <property type="entry name" value="Cation/H_exchanger_TM"/>
</dbReference>
<feature type="transmembrane region" description="Helical" evidence="7">
    <location>
        <begin position="160"/>
        <end position="181"/>
    </location>
</feature>
<evidence type="ECO:0000259" key="8">
    <source>
        <dbReference type="Pfam" id="PF00999"/>
    </source>
</evidence>
<dbReference type="PANTHER" id="PTHR32468">
    <property type="entry name" value="CATION/H + ANTIPORTER"/>
    <property type="match status" value="1"/>
</dbReference>
<dbReference type="Proteomes" id="UP000185003">
    <property type="component" value="Unassembled WGS sequence"/>
</dbReference>
<evidence type="ECO:0000313" key="9">
    <source>
        <dbReference type="EMBL" id="SIO39030.1"/>
    </source>
</evidence>
<dbReference type="InterPro" id="IPR038770">
    <property type="entry name" value="Na+/solute_symporter_sf"/>
</dbReference>
<feature type="transmembrane region" description="Helical" evidence="7">
    <location>
        <begin position="372"/>
        <end position="393"/>
    </location>
</feature>
<keyword evidence="3 7" id="KW-0812">Transmembrane</keyword>
<evidence type="ECO:0000256" key="4">
    <source>
        <dbReference type="ARBA" id="ARBA00022989"/>
    </source>
</evidence>
<feature type="transmembrane region" description="Helical" evidence="7">
    <location>
        <begin position="7"/>
        <end position="24"/>
    </location>
</feature>
<dbReference type="RefSeq" id="WP_074240826.1">
    <property type="nucleotide sequence ID" value="NZ_FSRA01000002.1"/>
</dbReference>
<keyword evidence="4 7" id="KW-1133">Transmembrane helix</keyword>
<dbReference type="STRING" id="536979.SAMN04488055_3611"/>
<feature type="transmembrane region" description="Helical" evidence="7">
    <location>
        <begin position="345"/>
        <end position="360"/>
    </location>
</feature>
<feature type="transmembrane region" description="Helical" evidence="7">
    <location>
        <begin position="257"/>
        <end position="278"/>
    </location>
</feature>
<feature type="transmembrane region" description="Helical" evidence="7">
    <location>
        <begin position="298"/>
        <end position="325"/>
    </location>
</feature>